<dbReference type="EMBL" id="CP138898">
    <property type="protein sequence ID" value="WPK26643.1"/>
    <property type="molecule type" value="Genomic_DNA"/>
</dbReference>
<dbReference type="InterPro" id="IPR013927">
    <property type="entry name" value="TF_Opi1_Ccg-8"/>
</dbReference>
<name>A0AAX4HDM9_9ASCO</name>
<dbReference type="PANTHER" id="PTHR38406:SF1">
    <property type="entry name" value="TRANSCRIPTIONAL REPRESSOR OPI1"/>
    <property type="match status" value="1"/>
</dbReference>
<evidence type="ECO:0000256" key="1">
    <source>
        <dbReference type="SAM" id="MobiDB-lite"/>
    </source>
</evidence>
<dbReference type="AlphaFoldDB" id="A0AAX4HDM9"/>
<feature type="compositionally biased region" description="Basic and acidic residues" evidence="1">
    <location>
        <begin position="157"/>
        <end position="168"/>
    </location>
</feature>
<dbReference type="Proteomes" id="UP001338582">
    <property type="component" value="Chromosome 5"/>
</dbReference>
<dbReference type="GeneID" id="88175065"/>
<evidence type="ECO:0000313" key="2">
    <source>
        <dbReference type="EMBL" id="WPK26643.1"/>
    </source>
</evidence>
<accession>A0AAX4HDM9</accession>
<dbReference type="PANTHER" id="PTHR38406">
    <property type="entry name" value="TRANSCRIPTIONAL REPRESSOR OPI1"/>
    <property type="match status" value="1"/>
</dbReference>
<feature type="region of interest" description="Disordered" evidence="1">
    <location>
        <begin position="374"/>
        <end position="401"/>
    </location>
</feature>
<gene>
    <name evidence="2" type="ORF">PUMCH_004002</name>
</gene>
<dbReference type="GO" id="GO:0006357">
    <property type="term" value="P:regulation of transcription by RNA polymerase II"/>
    <property type="evidence" value="ECO:0007669"/>
    <property type="project" value="TreeGrafter"/>
</dbReference>
<reference evidence="2 3" key="1">
    <citation type="submission" date="2023-10" db="EMBL/GenBank/DDBJ databases">
        <title>Draft Genome Sequence of Candida saopaulonensis from a very Premature Infant with Sepsis.</title>
        <authorList>
            <person name="Ning Y."/>
            <person name="Dai R."/>
            <person name="Xiao M."/>
            <person name="Xu Y."/>
            <person name="Yan Q."/>
            <person name="Zhang L."/>
        </authorList>
    </citation>
    <scope>NUCLEOTIDE SEQUENCE [LARGE SCALE GENOMIC DNA]</scope>
    <source>
        <strain evidence="2 3">19XY460</strain>
    </source>
</reference>
<dbReference type="GO" id="GO:0005634">
    <property type="term" value="C:nucleus"/>
    <property type="evidence" value="ECO:0007669"/>
    <property type="project" value="TreeGrafter"/>
</dbReference>
<feature type="compositionally biased region" description="Basic and acidic residues" evidence="1">
    <location>
        <begin position="392"/>
        <end position="401"/>
    </location>
</feature>
<dbReference type="GO" id="GO:0008654">
    <property type="term" value="P:phospholipid biosynthetic process"/>
    <property type="evidence" value="ECO:0007669"/>
    <property type="project" value="TreeGrafter"/>
</dbReference>
<protein>
    <submittedName>
        <fullName evidence="2">Uncharacterized protein</fullName>
    </submittedName>
</protein>
<dbReference type="GO" id="GO:0005783">
    <property type="term" value="C:endoplasmic reticulum"/>
    <property type="evidence" value="ECO:0007669"/>
    <property type="project" value="TreeGrafter"/>
</dbReference>
<keyword evidence="3" id="KW-1185">Reference proteome</keyword>
<feature type="compositionally biased region" description="Basic and acidic residues" evidence="1">
    <location>
        <begin position="237"/>
        <end position="253"/>
    </location>
</feature>
<dbReference type="GO" id="GO:0003714">
    <property type="term" value="F:transcription corepressor activity"/>
    <property type="evidence" value="ECO:0007669"/>
    <property type="project" value="InterPro"/>
</dbReference>
<organism evidence="2 3">
    <name type="scientific">Australozyma saopauloensis</name>
    <dbReference type="NCBI Taxonomy" id="291208"/>
    <lineage>
        <taxon>Eukaryota</taxon>
        <taxon>Fungi</taxon>
        <taxon>Dikarya</taxon>
        <taxon>Ascomycota</taxon>
        <taxon>Saccharomycotina</taxon>
        <taxon>Pichiomycetes</taxon>
        <taxon>Metschnikowiaceae</taxon>
        <taxon>Australozyma</taxon>
    </lineage>
</organism>
<sequence>MTYSKQMKRKLLEAALPHPPSYEDAVSPLASLSVTSPTNPQDIDLFSAAEALTRLNTLNGLVALTPHMLSRSPSVLSPTDVNQQVHPIVLLVNAMTRLPIVTNAVKYYETSKRNYATFNYAAAFVEKAAIPVFSKIEVNLNNIHQARQEKAKKKRRLDASNPKDKNETKKRLKFCLHVLKLANENISSKVSELQLRITESQQEKELEKEKAQNNANEKNGDRSKTPEVLAATPLKSTDVKSESASEKFEDNELTRVSSTVPEETNTEIVKTVKKIIHIISNFRPSSLNGSEEGVESAPGARDDDVKLKTTIRSIILNLPNQIQKANSGPLPCQDRVMEFARESLDMISLLTNVFNEQLQKAENWVDGPETVAADSNEKEANASEFSDAMEVISEKPAEKPI</sequence>
<proteinExistence type="predicted"/>
<evidence type="ECO:0000313" key="3">
    <source>
        <dbReference type="Proteomes" id="UP001338582"/>
    </source>
</evidence>
<dbReference type="RefSeq" id="XP_062879024.1">
    <property type="nucleotide sequence ID" value="XM_063022954.1"/>
</dbReference>
<dbReference type="KEGG" id="asau:88175065"/>
<feature type="region of interest" description="Disordered" evidence="1">
    <location>
        <begin position="147"/>
        <end position="168"/>
    </location>
</feature>
<feature type="region of interest" description="Disordered" evidence="1">
    <location>
        <begin position="204"/>
        <end position="259"/>
    </location>
</feature>
<dbReference type="GO" id="GO:0030968">
    <property type="term" value="P:endoplasmic reticulum unfolded protein response"/>
    <property type="evidence" value="ECO:0007669"/>
    <property type="project" value="TreeGrafter"/>
</dbReference>